<evidence type="ECO:0000313" key="1">
    <source>
        <dbReference type="EMBL" id="MBS9721794.1"/>
    </source>
</evidence>
<sequence length="100" mass="11625">MEFEWDENKRDETLRSRRVDILYAAGIFEGDVTTSIDRRSDYGEVRLISVGMVEDECFVVVHTQRGHVTRLITAWKGGRNARRKYQACFPGRADQDEEGR</sequence>
<dbReference type="InterPro" id="IPR038573">
    <property type="entry name" value="BrnT_sf"/>
</dbReference>
<protein>
    <submittedName>
        <fullName evidence="1">BrnT family toxin</fullName>
    </submittedName>
</protein>
<proteinExistence type="predicted"/>
<dbReference type="InterPro" id="IPR007460">
    <property type="entry name" value="BrnT_toxin"/>
</dbReference>
<gene>
    <name evidence="1" type="ORF">JYU29_13975</name>
</gene>
<reference evidence="1 2" key="1">
    <citation type="submission" date="2021-03" db="EMBL/GenBank/DDBJ databases">
        <title>Tianweitania aestuarii sp. nov., isolated from a tidal flat.</title>
        <authorList>
            <person name="Park S."/>
            <person name="Yoon J.-H."/>
        </authorList>
    </citation>
    <scope>NUCLEOTIDE SEQUENCE [LARGE SCALE GENOMIC DNA]</scope>
    <source>
        <strain evidence="1 2">BSSL-BM11</strain>
    </source>
</reference>
<dbReference type="Gene3D" id="3.10.450.530">
    <property type="entry name" value="Ribonuclease toxin, BrnT, of type II toxin-antitoxin system"/>
    <property type="match status" value="1"/>
</dbReference>
<evidence type="ECO:0000313" key="2">
    <source>
        <dbReference type="Proteomes" id="UP001297272"/>
    </source>
</evidence>
<comment type="caution">
    <text evidence="1">The sequence shown here is derived from an EMBL/GenBank/DDBJ whole genome shotgun (WGS) entry which is preliminary data.</text>
</comment>
<accession>A0ABS5RXM6</accession>
<name>A0ABS5RXM6_9HYPH</name>
<organism evidence="1 2">
    <name type="scientific">Tianweitania aestuarii</name>
    <dbReference type="NCBI Taxonomy" id="2814886"/>
    <lineage>
        <taxon>Bacteria</taxon>
        <taxon>Pseudomonadati</taxon>
        <taxon>Pseudomonadota</taxon>
        <taxon>Alphaproteobacteria</taxon>
        <taxon>Hyphomicrobiales</taxon>
        <taxon>Phyllobacteriaceae</taxon>
        <taxon>Tianweitania</taxon>
    </lineage>
</organism>
<dbReference type="Proteomes" id="UP001297272">
    <property type="component" value="Unassembled WGS sequence"/>
</dbReference>
<keyword evidence="2" id="KW-1185">Reference proteome</keyword>
<dbReference type="EMBL" id="JAFMNX010000003">
    <property type="protein sequence ID" value="MBS9721794.1"/>
    <property type="molecule type" value="Genomic_DNA"/>
</dbReference>
<dbReference type="Pfam" id="PF04365">
    <property type="entry name" value="BrnT_toxin"/>
    <property type="match status" value="1"/>
</dbReference>